<name>A0A316EBG8_9BACT</name>
<accession>A0A316EBG8</accession>
<dbReference type="InterPro" id="IPR038765">
    <property type="entry name" value="Papain-like_cys_pep_sf"/>
</dbReference>
<evidence type="ECO:0000313" key="2">
    <source>
        <dbReference type="Proteomes" id="UP000245489"/>
    </source>
</evidence>
<gene>
    <name evidence="1" type="ORF">LV89_01836</name>
</gene>
<dbReference type="Proteomes" id="UP000245489">
    <property type="component" value="Unassembled WGS sequence"/>
</dbReference>
<comment type="caution">
    <text evidence="1">The sequence shown here is derived from an EMBL/GenBank/DDBJ whole genome shotgun (WGS) entry which is preliminary data.</text>
</comment>
<dbReference type="EMBL" id="QGGO01000008">
    <property type="protein sequence ID" value="PWK27024.1"/>
    <property type="molecule type" value="Genomic_DNA"/>
</dbReference>
<reference evidence="1 2" key="1">
    <citation type="submission" date="2018-05" db="EMBL/GenBank/DDBJ databases">
        <title>Genomic Encyclopedia of Archaeal and Bacterial Type Strains, Phase II (KMG-II): from individual species to whole genera.</title>
        <authorList>
            <person name="Goeker M."/>
        </authorList>
    </citation>
    <scope>NUCLEOTIDE SEQUENCE [LARGE SCALE GENOMIC DNA]</scope>
    <source>
        <strain evidence="1 2">DSM 22214</strain>
    </source>
</reference>
<protein>
    <recommendedName>
        <fullName evidence="3">Permuted papain-like amidase YaeF/Yiix C92 family enzyme</fullName>
    </recommendedName>
</protein>
<evidence type="ECO:0008006" key="3">
    <source>
        <dbReference type="Google" id="ProtNLM"/>
    </source>
</evidence>
<proteinExistence type="predicted"/>
<evidence type="ECO:0000313" key="1">
    <source>
        <dbReference type="EMBL" id="PWK27024.1"/>
    </source>
</evidence>
<keyword evidence="2" id="KW-1185">Reference proteome</keyword>
<organism evidence="1 2">
    <name type="scientific">Arcicella aurantiaca</name>
    <dbReference type="NCBI Taxonomy" id="591202"/>
    <lineage>
        <taxon>Bacteria</taxon>
        <taxon>Pseudomonadati</taxon>
        <taxon>Bacteroidota</taxon>
        <taxon>Cytophagia</taxon>
        <taxon>Cytophagales</taxon>
        <taxon>Flectobacillaceae</taxon>
        <taxon>Arcicella</taxon>
    </lineage>
</organism>
<sequence length="139" mass="16491">MAVRGEWVHCEIVFNEKNNVRASAWDKSGVEFRNWEYIHYPERFELYPLPSEYWLEAYRICQAQVGTKYDRLGVIGMMYKIPVFNNERNFCSKLCYETIQNYTSLDLPIERSSLVTPLMMRRMIINQGIKPVPLSVLNQ</sequence>
<dbReference type="SUPFAM" id="SSF54001">
    <property type="entry name" value="Cysteine proteinases"/>
    <property type="match status" value="1"/>
</dbReference>
<dbReference type="Gene3D" id="3.90.1720.10">
    <property type="entry name" value="endopeptidase domain like (from Nostoc punctiforme)"/>
    <property type="match status" value="1"/>
</dbReference>
<dbReference type="AlphaFoldDB" id="A0A316EBG8"/>